<keyword evidence="2" id="KW-1133">Transmembrane helix</keyword>
<reference evidence="5" key="1">
    <citation type="submission" date="2016-09" db="EMBL/GenBank/DDBJ databases">
        <authorList>
            <person name="Varghese N."/>
            <person name="Submissions S."/>
        </authorList>
    </citation>
    <scope>NUCLEOTIDE SEQUENCE [LARGE SCALE GENOMIC DNA]</scope>
    <source>
        <strain evidence="5">TNe-862</strain>
    </source>
</reference>
<protein>
    <submittedName>
        <fullName evidence="4">Type VI secretion system protein ImpA</fullName>
    </submittedName>
</protein>
<gene>
    <name evidence="4" type="ORF">SAMN05421548_1483</name>
</gene>
<dbReference type="InterPro" id="IPR010657">
    <property type="entry name" value="ImpA_N"/>
</dbReference>
<feature type="region of interest" description="Disordered" evidence="1">
    <location>
        <begin position="251"/>
        <end position="295"/>
    </location>
</feature>
<dbReference type="Pfam" id="PF06812">
    <property type="entry name" value="ImpA_N"/>
    <property type="match status" value="1"/>
</dbReference>
<keyword evidence="5" id="KW-1185">Reference proteome</keyword>
<dbReference type="AlphaFoldDB" id="A0A1G7CTV1"/>
<keyword evidence="2" id="KW-0812">Transmembrane</keyword>
<keyword evidence="2" id="KW-0472">Membrane</keyword>
<name>A0A1G7CTV1_9BURK</name>
<dbReference type="Proteomes" id="UP000198908">
    <property type="component" value="Unassembled WGS sequence"/>
</dbReference>
<evidence type="ECO:0000313" key="5">
    <source>
        <dbReference type="Proteomes" id="UP000198908"/>
    </source>
</evidence>
<dbReference type="EMBL" id="FMYQ01000048">
    <property type="protein sequence ID" value="SDE42719.1"/>
    <property type="molecule type" value="Genomic_DNA"/>
</dbReference>
<sequence length="367" mass="40747">MSTRRKKDPQTQNLPQGRGVTHDWMAPVSEEAPCGVDLEYDPEFVVLSASVAARADAQYGDFVGTPEPVNWSDVDRDCRRLMMRSKDVRLAVLFTRCRTRLAAAAGLAEGLGLLAAWLAAFPDLVHPQPGVDEDRTVALEIRMNALQSLTDTDGLISDLRDLALTRSTATRLQMRDVERAFAHPRPSDALAPDSVMQQLEELRMRQASVLSGFDEALENLTAIEDWCREHLSVFAPDLTALRRLLRHVAVPPGSRTRDNRPEETSGAQQDSPVSAVQAASPEAFGEHEETPLPEPISTRIAATANDRHDALNLIREARRWFEQHEPSSPIPVLLRRAEQFVGKRYVDVVNAIPAELLAQWENGGDDE</sequence>
<dbReference type="PANTHER" id="PTHR37951:SF1">
    <property type="entry name" value="TYPE VI SECRETION SYSTEM COMPONENT TSSA1"/>
    <property type="match status" value="1"/>
</dbReference>
<feature type="region of interest" description="Disordered" evidence="1">
    <location>
        <begin position="1"/>
        <end position="25"/>
    </location>
</feature>
<dbReference type="InterPro" id="IPR017740">
    <property type="entry name" value="TssA-like"/>
</dbReference>
<dbReference type="STRING" id="416944.SAMN05421548_1483"/>
<proteinExistence type="predicted"/>
<feature type="compositionally biased region" description="Polar residues" evidence="1">
    <location>
        <begin position="265"/>
        <end position="274"/>
    </location>
</feature>
<evidence type="ECO:0000259" key="3">
    <source>
        <dbReference type="Pfam" id="PF06812"/>
    </source>
</evidence>
<dbReference type="PANTHER" id="PTHR37951">
    <property type="entry name" value="CYTOPLASMIC PROTEIN-RELATED"/>
    <property type="match status" value="1"/>
</dbReference>
<evidence type="ECO:0000256" key="1">
    <source>
        <dbReference type="SAM" id="MobiDB-lite"/>
    </source>
</evidence>
<organism evidence="4 5">
    <name type="scientific">Paraburkholderia lycopersici</name>
    <dbReference type="NCBI Taxonomy" id="416944"/>
    <lineage>
        <taxon>Bacteria</taxon>
        <taxon>Pseudomonadati</taxon>
        <taxon>Pseudomonadota</taxon>
        <taxon>Betaproteobacteria</taxon>
        <taxon>Burkholderiales</taxon>
        <taxon>Burkholderiaceae</taxon>
        <taxon>Paraburkholderia</taxon>
    </lineage>
</organism>
<evidence type="ECO:0000256" key="2">
    <source>
        <dbReference type="SAM" id="Phobius"/>
    </source>
</evidence>
<feature type="transmembrane region" description="Helical" evidence="2">
    <location>
        <begin position="101"/>
        <end position="120"/>
    </location>
</feature>
<accession>A0A1G7CTV1</accession>
<feature type="domain" description="ImpA N-terminal" evidence="3">
    <location>
        <begin position="25"/>
        <end position="150"/>
    </location>
</feature>
<evidence type="ECO:0000313" key="4">
    <source>
        <dbReference type="EMBL" id="SDE42719.1"/>
    </source>
</evidence>
<dbReference type="OrthoDB" id="9771118at2"/>